<dbReference type="InterPro" id="IPR021917">
    <property type="entry name" value="Unchr_Zn-peptidase-like"/>
</dbReference>
<evidence type="ECO:0000313" key="2">
    <source>
        <dbReference type="EMBL" id="RKP31794.1"/>
    </source>
</evidence>
<dbReference type="SUPFAM" id="SSF51101">
    <property type="entry name" value="Mannose-binding lectins"/>
    <property type="match status" value="1"/>
</dbReference>
<gene>
    <name evidence="2" type="ORF">METBISCDRAFT_13346</name>
</gene>
<evidence type="ECO:0000313" key="3">
    <source>
        <dbReference type="Proteomes" id="UP000268321"/>
    </source>
</evidence>
<dbReference type="SMART" id="SM00915">
    <property type="entry name" value="Jacalin"/>
    <property type="match status" value="1"/>
</dbReference>
<sequence length="687" mass="76315">MIEFNYNNEVVSSPAVIVSGRTSVAQKGIIQFVNNANSVFPPLRFEVNDGQFKALLHVSPGEPNLFDVSVYDRGTVTKDGFAANLGRLVDLGALTFHYNELPENKPIHLCVVVGRDSDGRYDMPTYKRQRGEIANLQTAIQRLKVAARMMQAFTQDEFHRLGLSNRSFPFVQESVNSRHVFGYDIDSHVPHTEVKVHVLRSPKTVAELRNPDYAQQNPAAKDNGFLFAHAIDLVNNSEFVRPYRGHKTAIQCAVMYLDSTWDGRLISTHAALGGGTSDVKIAVFGLHGLHSFPLNFLQVGPSLVDDTRLSIKEVANDANECSTSWECLNICMGAFMHEIGHLLGSPHQTDGVMLRDYIWWNRLFMTREAYCQRDKSQGRVIGANCMFDKNCHWNVRDLIRYFYHDSFTIPTDKNDASFVKIAATCMASANAGLTPSMSVLLPGTVSVRSESGIYMVELVSDDLARCHIAYYPRSYGGAGLQHELVLSFDELNRYFHQSWDRATDLFSVRVLSVAGDLFVEDFKSRCYPSSDSVIRSDFGLCRGPVNAYKGELLGSATGNMVCVGVDMERVNRVTIHHGGALDGIIFHMGALGKTAPRECTIGRTTGESTVFALQPGEHIARLNFRNGAWVDAVQIVTDRGRKSDMCGNKDGGHLSTLEPPSSRHRIIGFYGYVGNWLDGIGILYTQT</sequence>
<dbReference type="OrthoDB" id="74460at2759"/>
<accession>A0A4P9ZFJ4</accession>
<organism evidence="2 3">
    <name type="scientific">Metschnikowia bicuspidata</name>
    <dbReference type="NCBI Taxonomy" id="27322"/>
    <lineage>
        <taxon>Eukaryota</taxon>
        <taxon>Fungi</taxon>
        <taxon>Dikarya</taxon>
        <taxon>Ascomycota</taxon>
        <taxon>Saccharomycotina</taxon>
        <taxon>Pichiomycetes</taxon>
        <taxon>Metschnikowiaceae</taxon>
        <taxon>Metschnikowia</taxon>
    </lineage>
</organism>
<dbReference type="InterPro" id="IPR036404">
    <property type="entry name" value="Jacalin-like_lectin_dom_sf"/>
</dbReference>
<keyword evidence="3" id="KW-1185">Reference proteome</keyword>
<dbReference type="PANTHER" id="PTHR21054:SF2">
    <property type="entry name" value="MIP04191P"/>
    <property type="match status" value="1"/>
</dbReference>
<reference evidence="3" key="1">
    <citation type="journal article" date="2018" name="Nat. Microbiol.">
        <title>Leveraging single-cell genomics to expand the fungal tree of life.</title>
        <authorList>
            <person name="Ahrendt S.R."/>
            <person name="Quandt C.A."/>
            <person name="Ciobanu D."/>
            <person name="Clum A."/>
            <person name="Salamov A."/>
            <person name="Andreopoulos B."/>
            <person name="Cheng J.F."/>
            <person name="Woyke T."/>
            <person name="Pelin A."/>
            <person name="Henrissat B."/>
            <person name="Reynolds N.K."/>
            <person name="Benny G.L."/>
            <person name="Smith M.E."/>
            <person name="James T.Y."/>
            <person name="Grigoriev I.V."/>
        </authorList>
    </citation>
    <scope>NUCLEOTIDE SEQUENCE [LARGE SCALE GENOMIC DNA]</scope>
    <source>
        <strain evidence="3">Baker2002</strain>
    </source>
</reference>
<feature type="domain" description="Jacalin-type lectin" evidence="1">
    <location>
        <begin position="547"/>
        <end position="686"/>
    </location>
</feature>
<dbReference type="GO" id="GO:0005737">
    <property type="term" value="C:cytoplasm"/>
    <property type="evidence" value="ECO:0007669"/>
    <property type="project" value="TreeGrafter"/>
</dbReference>
<dbReference type="InterPro" id="IPR001229">
    <property type="entry name" value="Jacalin-like_lectin_dom"/>
</dbReference>
<evidence type="ECO:0000259" key="1">
    <source>
        <dbReference type="PROSITE" id="PS51752"/>
    </source>
</evidence>
<dbReference type="AlphaFoldDB" id="A0A4P9ZFJ4"/>
<protein>
    <recommendedName>
        <fullName evidence="1">Jacalin-type lectin domain-containing protein</fullName>
    </recommendedName>
</protein>
<dbReference type="PANTHER" id="PTHR21054">
    <property type="entry name" value="ZINC METALLOPROTEINASE-RELATED"/>
    <property type="match status" value="1"/>
</dbReference>
<dbReference type="Pfam" id="PF12044">
    <property type="entry name" value="Metallopep"/>
    <property type="match status" value="1"/>
</dbReference>
<dbReference type="Pfam" id="PF01419">
    <property type="entry name" value="Jacalin"/>
    <property type="match status" value="1"/>
</dbReference>
<dbReference type="PROSITE" id="PS51752">
    <property type="entry name" value="JACALIN_LECTIN"/>
    <property type="match status" value="1"/>
</dbReference>
<dbReference type="Gene3D" id="2.100.10.30">
    <property type="entry name" value="Jacalin-like lectin domain"/>
    <property type="match status" value="1"/>
</dbReference>
<dbReference type="InterPro" id="IPR053002">
    <property type="entry name" value="Metalloproteinase_M10B"/>
</dbReference>
<dbReference type="Proteomes" id="UP000268321">
    <property type="component" value="Unassembled WGS sequence"/>
</dbReference>
<dbReference type="EMBL" id="ML004437">
    <property type="protein sequence ID" value="RKP31794.1"/>
    <property type="molecule type" value="Genomic_DNA"/>
</dbReference>
<name>A0A4P9ZFJ4_9ASCO</name>
<proteinExistence type="predicted"/>